<dbReference type="RefSeq" id="WP_181733093.1">
    <property type="nucleotide sequence ID" value="NZ_JACEIR010000021.1"/>
</dbReference>
<evidence type="ECO:0000313" key="2">
    <source>
        <dbReference type="EMBL" id="MBH8596455.1"/>
    </source>
</evidence>
<organism evidence="2 3">
    <name type="scientific">Thermoactinomyces intermedius</name>
    <dbReference type="NCBI Taxonomy" id="2024"/>
    <lineage>
        <taxon>Bacteria</taxon>
        <taxon>Bacillati</taxon>
        <taxon>Bacillota</taxon>
        <taxon>Bacilli</taxon>
        <taxon>Bacillales</taxon>
        <taxon>Thermoactinomycetaceae</taxon>
        <taxon>Thermoactinomyces</taxon>
    </lineage>
</organism>
<keyword evidence="1" id="KW-0472">Membrane</keyword>
<dbReference type="Proteomes" id="UP000633619">
    <property type="component" value="Unassembled WGS sequence"/>
</dbReference>
<evidence type="ECO:0008006" key="4">
    <source>
        <dbReference type="Google" id="ProtNLM"/>
    </source>
</evidence>
<keyword evidence="1" id="KW-1133">Transmembrane helix</keyword>
<evidence type="ECO:0000313" key="3">
    <source>
        <dbReference type="Proteomes" id="UP000633619"/>
    </source>
</evidence>
<dbReference type="AlphaFoldDB" id="A0A8I1AG41"/>
<accession>A0A8I1AG41</accession>
<sequence>MESLEYALIPVILGLCELVKQVGLPSRWVPLVSLVLGVVFGAFFLQGSISVRVLQGVVLGLSASGLYSGPKNLIKGGKSK</sequence>
<comment type="caution">
    <text evidence="2">The sequence shown here is derived from an EMBL/GenBank/DDBJ whole genome shotgun (WGS) entry which is preliminary data.</text>
</comment>
<proteinExistence type="predicted"/>
<protein>
    <recommendedName>
        <fullName evidence="4">Holin</fullName>
    </recommendedName>
</protein>
<name>A0A8I1AG41_THEIN</name>
<evidence type="ECO:0000256" key="1">
    <source>
        <dbReference type="SAM" id="Phobius"/>
    </source>
</evidence>
<dbReference type="EMBL" id="JAECVW010000021">
    <property type="protein sequence ID" value="MBH8596455.1"/>
    <property type="molecule type" value="Genomic_DNA"/>
</dbReference>
<reference evidence="2 3" key="1">
    <citation type="submission" date="2020-12" db="EMBL/GenBank/DDBJ databases">
        <title>WGS of Thermoactinomyces spp.</title>
        <authorList>
            <person name="Cheng K."/>
        </authorList>
    </citation>
    <scope>NUCLEOTIDE SEQUENCE [LARGE SCALE GENOMIC DNA]</scope>
    <source>
        <strain evidence="3">CICC 10671\DSM 43846</strain>
    </source>
</reference>
<dbReference type="InterPro" id="IPR009708">
    <property type="entry name" value="Phage_A118_holin/antiholin"/>
</dbReference>
<keyword evidence="1" id="KW-0812">Transmembrane</keyword>
<keyword evidence="3" id="KW-1185">Reference proteome</keyword>
<gene>
    <name evidence="2" type="ORF">I8U20_14265</name>
</gene>
<dbReference type="Pfam" id="PF06946">
    <property type="entry name" value="Phage_holin_5_1"/>
    <property type="match status" value="1"/>
</dbReference>
<feature type="transmembrane region" description="Helical" evidence="1">
    <location>
        <begin position="28"/>
        <end position="45"/>
    </location>
</feature>